<organism evidence="2 3">
    <name type="scientific">Tricholomella constricta</name>
    <dbReference type="NCBI Taxonomy" id="117010"/>
    <lineage>
        <taxon>Eukaryota</taxon>
        <taxon>Fungi</taxon>
        <taxon>Dikarya</taxon>
        <taxon>Basidiomycota</taxon>
        <taxon>Agaricomycotina</taxon>
        <taxon>Agaricomycetes</taxon>
        <taxon>Agaricomycetidae</taxon>
        <taxon>Agaricales</taxon>
        <taxon>Tricholomatineae</taxon>
        <taxon>Lyophyllaceae</taxon>
        <taxon>Tricholomella</taxon>
    </lineage>
</organism>
<keyword evidence="3" id="KW-1185">Reference proteome</keyword>
<evidence type="ECO:0000256" key="1">
    <source>
        <dbReference type="SAM" id="MobiDB-lite"/>
    </source>
</evidence>
<proteinExistence type="predicted"/>
<dbReference type="EMBL" id="JAACJP010000063">
    <property type="protein sequence ID" value="KAF5367865.1"/>
    <property type="molecule type" value="Genomic_DNA"/>
</dbReference>
<feature type="region of interest" description="Disordered" evidence="1">
    <location>
        <begin position="1"/>
        <end position="38"/>
    </location>
</feature>
<reference evidence="2 3" key="1">
    <citation type="journal article" date="2020" name="ISME J.">
        <title>Uncovering the hidden diversity of litter-decomposition mechanisms in mushroom-forming fungi.</title>
        <authorList>
            <person name="Floudas D."/>
            <person name="Bentzer J."/>
            <person name="Ahren D."/>
            <person name="Johansson T."/>
            <person name="Persson P."/>
            <person name="Tunlid A."/>
        </authorList>
    </citation>
    <scope>NUCLEOTIDE SEQUENCE [LARGE SCALE GENOMIC DNA]</scope>
    <source>
        <strain evidence="2 3">CBS 661.87</strain>
    </source>
</reference>
<evidence type="ECO:0000313" key="2">
    <source>
        <dbReference type="EMBL" id="KAF5367865.1"/>
    </source>
</evidence>
<comment type="caution">
    <text evidence="2">The sequence shown here is derived from an EMBL/GenBank/DDBJ whole genome shotgun (WGS) entry which is preliminary data.</text>
</comment>
<evidence type="ECO:0000313" key="3">
    <source>
        <dbReference type="Proteomes" id="UP000565441"/>
    </source>
</evidence>
<gene>
    <name evidence="2" type="ORF">D9615_010474</name>
</gene>
<dbReference type="AlphaFoldDB" id="A0A8H5LRY7"/>
<dbReference type="Proteomes" id="UP000565441">
    <property type="component" value="Unassembled WGS sequence"/>
</dbReference>
<accession>A0A8H5LRY7</accession>
<sequence>MTSIHYSDRGSLLSSPPPPFHSTPAPEHTHGTYPPFVPPSFHAPEPPLPLYSIASGCPIITVTRHLPPSPAPAPNHCAVPTHARI</sequence>
<protein>
    <submittedName>
        <fullName evidence="2">Uncharacterized protein</fullName>
    </submittedName>
</protein>
<name>A0A8H5LRY7_9AGAR</name>